<feature type="compositionally biased region" description="Low complexity" evidence="1">
    <location>
        <begin position="77"/>
        <end position="118"/>
    </location>
</feature>
<keyword evidence="3" id="KW-1185">Reference proteome</keyword>
<proteinExistence type="predicted"/>
<feature type="compositionally biased region" description="Low complexity" evidence="1">
    <location>
        <begin position="171"/>
        <end position="181"/>
    </location>
</feature>
<sequence length="243" mass="26753">MRGADLARLQDSISKIIAHFAQPHPTFIYAAYIALLKDNEFDPNTVIQKLLEGDKDARTLGVTPRIQPTIPSPPPQQLHQQLPSRHPIIPIGHPPSITASAATPPTTTRCPTTRAAFPSPRPARPPTRPSRRPGRPSTAPSTPTSRRRPTPPPRRRCRRRARRTSRRRPTDSGTDTSGDSRGSADLKDESDKEGGGRGETSTPRSVVVSPVNSIVAHRRSRSNRPYQIYSLSFPDRRETAANA</sequence>
<feature type="compositionally biased region" description="Basic and acidic residues" evidence="1">
    <location>
        <begin position="182"/>
        <end position="196"/>
    </location>
</feature>
<dbReference type="Proteomes" id="UP001054945">
    <property type="component" value="Unassembled WGS sequence"/>
</dbReference>
<feature type="region of interest" description="Disordered" evidence="1">
    <location>
        <begin position="65"/>
        <end position="243"/>
    </location>
</feature>
<feature type="compositionally biased region" description="Pro residues" evidence="1">
    <location>
        <begin position="119"/>
        <end position="128"/>
    </location>
</feature>
<gene>
    <name evidence="2" type="primary">AVEN_135043_1</name>
    <name evidence="2" type="ORF">CEXT_313651</name>
</gene>
<accession>A0AAV4N1P7</accession>
<comment type="caution">
    <text evidence="2">The sequence shown here is derived from an EMBL/GenBank/DDBJ whole genome shotgun (WGS) entry which is preliminary data.</text>
</comment>
<feature type="compositionally biased region" description="Low complexity" evidence="1">
    <location>
        <begin position="200"/>
        <end position="213"/>
    </location>
</feature>
<evidence type="ECO:0000313" key="3">
    <source>
        <dbReference type="Proteomes" id="UP001054945"/>
    </source>
</evidence>
<protein>
    <submittedName>
        <fullName evidence="2">Uncharacterized protein</fullName>
    </submittedName>
</protein>
<name>A0AAV4N1P7_CAEEX</name>
<dbReference type="AlphaFoldDB" id="A0AAV4N1P7"/>
<organism evidence="2 3">
    <name type="scientific">Caerostris extrusa</name>
    <name type="common">Bark spider</name>
    <name type="synonym">Caerostris bankana</name>
    <dbReference type="NCBI Taxonomy" id="172846"/>
    <lineage>
        <taxon>Eukaryota</taxon>
        <taxon>Metazoa</taxon>
        <taxon>Ecdysozoa</taxon>
        <taxon>Arthropoda</taxon>
        <taxon>Chelicerata</taxon>
        <taxon>Arachnida</taxon>
        <taxon>Araneae</taxon>
        <taxon>Araneomorphae</taxon>
        <taxon>Entelegynae</taxon>
        <taxon>Araneoidea</taxon>
        <taxon>Araneidae</taxon>
        <taxon>Caerostris</taxon>
    </lineage>
</organism>
<evidence type="ECO:0000313" key="2">
    <source>
        <dbReference type="EMBL" id="GIX78006.1"/>
    </source>
</evidence>
<feature type="compositionally biased region" description="Low complexity" evidence="1">
    <location>
        <begin position="135"/>
        <end position="144"/>
    </location>
</feature>
<feature type="compositionally biased region" description="Basic residues" evidence="1">
    <location>
        <begin position="145"/>
        <end position="167"/>
    </location>
</feature>
<dbReference type="EMBL" id="BPLR01020372">
    <property type="protein sequence ID" value="GIX78006.1"/>
    <property type="molecule type" value="Genomic_DNA"/>
</dbReference>
<feature type="compositionally biased region" description="Basic and acidic residues" evidence="1">
    <location>
        <begin position="234"/>
        <end position="243"/>
    </location>
</feature>
<reference evidence="2 3" key="1">
    <citation type="submission" date="2021-06" db="EMBL/GenBank/DDBJ databases">
        <title>Caerostris extrusa draft genome.</title>
        <authorList>
            <person name="Kono N."/>
            <person name="Arakawa K."/>
        </authorList>
    </citation>
    <scope>NUCLEOTIDE SEQUENCE [LARGE SCALE GENOMIC DNA]</scope>
</reference>
<evidence type="ECO:0000256" key="1">
    <source>
        <dbReference type="SAM" id="MobiDB-lite"/>
    </source>
</evidence>